<sequence length="382" mass="42524">MPRSSGFNSQSQPTVNTIKKMSLSSVLQKGKAFLTPRTSTDSIPKVTAFIFPKVDPAIDGEDCDHDCETCEVQYPKGFKIDEEEKLYGHVNGFATHMLVATGKTDWVKDVSDEKGSVMEAVRDCKVEPSNGKLMLSASNLPLPSHEPYPPQHRPTTVLLLPAFTFIDNVTPATVPRLINNHISPAPTTSMPLNHSTLPSRGSREAPFQTRPCPHKYLILMCSQRTRDARCGQSAPLLKREFERHLRPLGLYRDMHDERPGGVGIYFISHVGGHKFSANVMIYRRADAVGKRREVPDEIGNVNGEIEDGGQETGTEKEEDTAGEEEKAKGWEEEEGAQCIWLARVRPEDCEGIIKYTVLQGKVVKPERQLRGGFDRAKGLTSW</sequence>
<dbReference type="CDD" id="cd03062">
    <property type="entry name" value="TRX_Fd_Sucrase"/>
    <property type="match status" value="1"/>
</dbReference>
<evidence type="ECO:0000313" key="2">
    <source>
        <dbReference type="EMBL" id="KAF6221470.1"/>
    </source>
</evidence>
<proteinExistence type="predicted"/>
<protein>
    <submittedName>
        <fullName evidence="2">Uncharacterized protein</fullName>
    </submittedName>
</protein>
<accession>A0A8H6CDL7</accession>
<dbReference type="PANTHER" id="PTHR31902">
    <property type="entry name" value="ACTIN PATCHES DISTAL PROTEIN 1"/>
    <property type="match status" value="1"/>
</dbReference>
<feature type="region of interest" description="Disordered" evidence="1">
    <location>
        <begin position="299"/>
        <end position="329"/>
    </location>
</feature>
<dbReference type="Pfam" id="PF06999">
    <property type="entry name" value="Suc_Fer-like"/>
    <property type="match status" value="1"/>
</dbReference>
<dbReference type="AlphaFoldDB" id="A0A8H6CDL7"/>
<organism evidence="2 3">
    <name type="scientific">Letharia lupina</name>
    <dbReference type="NCBI Taxonomy" id="560253"/>
    <lineage>
        <taxon>Eukaryota</taxon>
        <taxon>Fungi</taxon>
        <taxon>Dikarya</taxon>
        <taxon>Ascomycota</taxon>
        <taxon>Pezizomycotina</taxon>
        <taxon>Lecanoromycetes</taxon>
        <taxon>OSLEUM clade</taxon>
        <taxon>Lecanoromycetidae</taxon>
        <taxon>Lecanorales</taxon>
        <taxon>Lecanorineae</taxon>
        <taxon>Parmeliaceae</taxon>
        <taxon>Letharia</taxon>
    </lineage>
</organism>
<dbReference type="InterPro" id="IPR009737">
    <property type="entry name" value="Aim32/Apd1-like"/>
</dbReference>
<dbReference type="Gene3D" id="3.40.30.10">
    <property type="entry name" value="Glutaredoxin"/>
    <property type="match status" value="1"/>
</dbReference>
<feature type="compositionally biased region" description="Polar residues" evidence="1">
    <location>
        <begin position="185"/>
        <end position="199"/>
    </location>
</feature>
<dbReference type="PANTHER" id="PTHR31902:SF14">
    <property type="entry name" value="ACTIN PATCHES DISTAL PROTEIN 1"/>
    <property type="match status" value="1"/>
</dbReference>
<reference evidence="2 3" key="1">
    <citation type="journal article" date="2020" name="Genomics">
        <title>Complete, high-quality genomes from long-read metagenomic sequencing of two wolf lichen thalli reveals enigmatic genome architecture.</title>
        <authorList>
            <person name="McKenzie S.K."/>
            <person name="Walston R.F."/>
            <person name="Allen J.L."/>
        </authorList>
    </citation>
    <scope>NUCLEOTIDE SEQUENCE [LARGE SCALE GENOMIC DNA]</scope>
    <source>
        <strain evidence="2">WasteWater1</strain>
    </source>
</reference>
<name>A0A8H6CDL7_9LECA</name>
<dbReference type="EMBL" id="JACCJB010000014">
    <property type="protein sequence ID" value="KAF6221470.1"/>
    <property type="molecule type" value="Genomic_DNA"/>
</dbReference>
<dbReference type="Proteomes" id="UP000593566">
    <property type="component" value="Unassembled WGS sequence"/>
</dbReference>
<dbReference type="GeneID" id="59330739"/>
<evidence type="ECO:0000313" key="3">
    <source>
        <dbReference type="Proteomes" id="UP000593566"/>
    </source>
</evidence>
<dbReference type="SUPFAM" id="SSF52833">
    <property type="entry name" value="Thioredoxin-like"/>
    <property type="match status" value="1"/>
</dbReference>
<comment type="caution">
    <text evidence="2">The sequence shown here is derived from an EMBL/GenBank/DDBJ whole genome shotgun (WGS) entry which is preliminary data.</text>
</comment>
<evidence type="ECO:0000256" key="1">
    <source>
        <dbReference type="SAM" id="MobiDB-lite"/>
    </source>
</evidence>
<keyword evidence="3" id="KW-1185">Reference proteome</keyword>
<dbReference type="RefSeq" id="XP_037150905.1">
    <property type="nucleotide sequence ID" value="XM_037293252.1"/>
</dbReference>
<feature type="region of interest" description="Disordered" evidence="1">
    <location>
        <begin position="185"/>
        <end position="206"/>
    </location>
</feature>
<gene>
    <name evidence="2" type="ORF">HO133_002326</name>
</gene>
<dbReference type="InterPro" id="IPR036249">
    <property type="entry name" value="Thioredoxin-like_sf"/>
</dbReference>